<dbReference type="InterPro" id="IPR018081">
    <property type="entry name" value="Anaphylatoxin_comp_syst"/>
</dbReference>
<dbReference type="Pfam" id="PF17791">
    <property type="entry name" value="MG3"/>
    <property type="match status" value="1"/>
</dbReference>
<dbReference type="Pfam" id="PF17789">
    <property type="entry name" value="MG4"/>
    <property type="match status" value="1"/>
</dbReference>
<dbReference type="CDD" id="cd02896">
    <property type="entry name" value="complement_C3_C4_C5"/>
    <property type="match status" value="1"/>
</dbReference>
<dbReference type="InterPro" id="IPR041425">
    <property type="entry name" value="C3/4/5_MG1"/>
</dbReference>
<evidence type="ECO:0000313" key="6">
    <source>
        <dbReference type="EMBL" id="GCC19036.1"/>
    </source>
</evidence>
<dbReference type="PROSITE" id="PS01178">
    <property type="entry name" value="ANAPHYLATOXIN_2"/>
    <property type="match status" value="1"/>
</dbReference>
<dbReference type="InterPro" id="IPR000020">
    <property type="entry name" value="Anaphylatoxin/fibulin"/>
</dbReference>
<dbReference type="GO" id="GO:0006956">
    <property type="term" value="P:complement activation"/>
    <property type="evidence" value="ECO:0007669"/>
    <property type="project" value="TreeGrafter"/>
</dbReference>
<dbReference type="CDD" id="cd00017">
    <property type="entry name" value="ANATO"/>
    <property type="match status" value="1"/>
</dbReference>
<dbReference type="SMART" id="SM00104">
    <property type="entry name" value="ANATO"/>
    <property type="match status" value="1"/>
</dbReference>
<accession>A0A401RLR9</accession>
<dbReference type="SUPFAM" id="SSF47686">
    <property type="entry name" value="Anaphylotoxins (complement system)"/>
    <property type="match status" value="1"/>
</dbReference>
<evidence type="ECO:0000256" key="1">
    <source>
        <dbReference type="ARBA" id="ARBA00004613"/>
    </source>
</evidence>
<reference evidence="6 7" key="1">
    <citation type="journal article" date="2018" name="Nat. Ecol. Evol.">
        <title>Shark genomes provide insights into elasmobranch evolution and the origin of vertebrates.</title>
        <authorList>
            <person name="Hara Y"/>
            <person name="Yamaguchi K"/>
            <person name="Onimaru K"/>
            <person name="Kadota M"/>
            <person name="Koyanagi M"/>
            <person name="Keeley SD"/>
            <person name="Tatsumi K"/>
            <person name="Tanaka K"/>
            <person name="Motone F"/>
            <person name="Kageyama Y"/>
            <person name="Nozu R"/>
            <person name="Adachi N"/>
            <person name="Nishimura O"/>
            <person name="Nakagawa R"/>
            <person name="Tanegashima C"/>
            <person name="Kiyatake I"/>
            <person name="Matsumoto R"/>
            <person name="Murakumo K"/>
            <person name="Nishida K"/>
            <person name="Terakita A"/>
            <person name="Kuratani S"/>
            <person name="Sato K"/>
            <person name="Hyodo S Kuraku.S."/>
        </authorList>
    </citation>
    <scope>NUCLEOTIDE SEQUENCE [LARGE SCALE GENOMIC DNA]</scope>
</reference>
<dbReference type="SUPFAM" id="SSF48239">
    <property type="entry name" value="Terpenoid cyclases/Protein prenyltransferases"/>
    <property type="match status" value="1"/>
</dbReference>
<dbReference type="Proteomes" id="UP000287033">
    <property type="component" value="Unassembled WGS sequence"/>
</dbReference>
<dbReference type="PROSITE" id="PS01177">
    <property type="entry name" value="ANAPHYLATOXIN_1"/>
    <property type="match status" value="1"/>
</dbReference>
<dbReference type="Pfam" id="PF07703">
    <property type="entry name" value="A2M_BRD"/>
    <property type="match status" value="1"/>
</dbReference>
<dbReference type="Gene3D" id="2.60.120.1540">
    <property type="match status" value="1"/>
</dbReference>
<dbReference type="GO" id="GO:0004866">
    <property type="term" value="F:endopeptidase inhibitor activity"/>
    <property type="evidence" value="ECO:0007669"/>
    <property type="project" value="InterPro"/>
</dbReference>
<dbReference type="InterPro" id="IPR002890">
    <property type="entry name" value="MG2"/>
</dbReference>
<comment type="subcellular location">
    <subcellularLocation>
        <location evidence="1">Secreted</location>
    </subcellularLocation>
</comment>
<dbReference type="Gene3D" id="1.20.91.20">
    <property type="entry name" value="Anaphylotoxins (complement system)"/>
    <property type="match status" value="1"/>
</dbReference>
<dbReference type="Gene3D" id="2.60.40.10">
    <property type="entry name" value="Immunoglobulins"/>
    <property type="match status" value="2"/>
</dbReference>
<keyword evidence="7" id="KW-1185">Reference proteome</keyword>
<dbReference type="OMA" id="CAFPREN"/>
<comment type="caution">
    <text evidence="6">The sequence shown here is derived from an EMBL/GenBank/DDBJ whole genome shotgun (WGS) entry which is preliminary data.</text>
</comment>
<dbReference type="Gene3D" id="2.20.130.20">
    <property type="match status" value="1"/>
</dbReference>
<feature type="domain" description="Anaphylatoxin-like" evidence="5">
    <location>
        <begin position="678"/>
        <end position="712"/>
    </location>
</feature>
<dbReference type="GO" id="GO:0005615">
    <property type="term" value="C:extracellular space"/>
    <property type="evidence" value="ECO:0007669"/>
    <property type="project" value="InterPro"/>
</dbReference>
<dbReference type="OrthoDB" id="6359008at2759"/>
<evidence type="ECO:0000256" key="4">
    <source>
        <dbReference type="SAM" id="SignalP"/>
    </source>
</evidence>
<evidence type="ECO:0000256" key="2">
    <source>
        <dbReference type="ARBA" id="ARBA00022525"/>
    </source>
</evidence>
<name>A0A401RLR9_CHIPU</name>
<dbReference type="FunFam" id="2.60.40.10:FF:000155">
    <property type="entry name" value="complement C3 isoform X1"/>
    <property type="match status" value="1"/>
</dbReference>
<keyword evidence="3" id="KW-1015">Disulfide bond</keyword>
<gene>
    <name evidence="6" type="ORF">chiPu_0018182</name>
</gene>
<keyword evidence="4" id="KW-0732">Signal</keyword>
<dbReference type="InterPro" id="IPR050473">
    <property type="entry name" value="A2M/Complement_sys"/>
</dbReference>
<dbReference type="AlphaFoldDB" id="A0A401RLR9"/>
<evidence type="ECO:0000259" key="5">
    <source>
        <dbReference type="PROSITE" id="PS01178"/>
    </source>
</evidence>
<dbReference type="STRING" id="137246.A0A401RLR9"/>
<evidence type="ECO:0000256" key="3">
    <source>
        <dbReference type="ARBA" id="ARBA00023157"/>
    </source>
</evidence>
<dbReference type="Gene3D" id="2.60.40.1930">
    <property type="match status" value="3"/>
</dbReference>
<dbReference type="InterPro" id="IPR011626">
    <property type="entry name" value="Alpha-macroglobulin_TED"/>
</dbReference>
<dbReference type="Pfam" id="PF00207">
    <property type="entry name" value="A2M"/>
    <property type="match status" value="1"/>
</dbReference>
<dbReference type="PANTHER" id="PTHR11412">
    <property type="entry name" value="MACROGLOBULIN / COMPLEMENT"/>
    <property type="match status" value="1"/>
</dbReference>
<dbReference type="FunFam" id="2.60.40.1940:FF:000001">
    <property type="entry name" value="Complement component C3"/>
    <property type="match status" value="1"/>
</dbReference>
<dbReference type="SMART" id="SM01360">
    <property type="entry name" value="A2M"/>
    <property type="match status" value="1"/>
</dbReference>
<dbReference type="Pfam" id="PF17790">
    <property type="entry name" value="MG1"/>
    <property type="match status" value="1"/>
</dbReference>
<dbReference type="InterPro" id="IPR013783">
    <property type="entry name" value="Ig-like_fold"/>
</dbReference>
<dbReference type="PANTHER" id="PTHR11412:SF86">
    <property type="entry name" value="COMPLEMENT C4-A-RELATED"/>
    <property type="match status" value="1"/>
</dbReference>
<dbReference type="InterPro" id="IPR040839">
    <property type="entry name" value="MG4"/>
</dbReference>
<dbReference type="SMART" id="SM01419">
    <property type="entry name" value="Thiol-ester_cl"/>
    <property type="match status" value="1"/>
</dbReference>
<keyword evidence="2" id="KW-0964">Secreted</keyword>
<dbReference type="Gene3D" id="6.20.50.160">
    <property type="match status" value="1"/>
</dbReference>
<proteinExistence type="predicted"/>
<evidence type="ECO:0000313" key="7">
    <source>
        <dbReference type="Proteomes" id="UP000287033"/>
    </source>
</evidence>
<feature type="signal peptide" evidence="4">
    <location>
        <begin position="1"/>
        <end position="16"/>
    </location>
</feature>
<dbReference type="Pfam" id="PF01821">
    <property type="entry name" value="ANATO"/>
    <property type="match status" value="1"/>
</dbReference>
<dbReference type="InterPro" id="IPR008930">
    <property type="entry name" value="Terpenoid_cyclase/PrenylTrfase"/>
</dbReference>
<sequence length="1195" mass="134755">MKVLLLLWCLYVVASATEQAPSYLITAPNIIHIGVEETVTIQLHDGNDNVHFQVYCWDIIRRKKCSETALFTLTSANNFQETKTIMVSPKKVKELSLWRRRRKYIYLAAESRELLQQRRMVPIKLSDKKGYIFIQTDQPVYTPGQTAMYRIFTLDHYMRPVNDKLRVSIYNSRNMQLMAANWMSEKMKLLRTKIPDIEEPGNWRIEAEFLDSPPSKVSAQFEVKKFVLPRFDVKIQADQMFYLVTKEEFQFKIVAMHTFGEAVEGKAYVRFGILHGRNKTYIGGLEQELTMVKGEVKSSLNTQSLLEKSNLLSIDELVGLHLYMAVTAVELVSGEMEEVELSSIKFVSSPYVIDLSKTRRFFSPKSFFTVIATITYPDGTPAVNVSVNIDGDQSTSTNEQGLAVFQKETPASASVLSIKVTAGDGKSGTESQEAMVTATVYQSPSKSFLHIEAPHKVQKAGQYMIIELTAITELGSRDIDYFYYTLLSKGRVIASDRIHKADPTKLRLQVVLDMVPTFRFLAYYYISTGGRKEIVANSVWIDVEDQCEGQIEITERDVPYGPGDSFDLQFSTNDAANVSFVAVDSSMYILNNKNKLTVRKAFEAMNAYDLGCFYGGGVNSVGVFRDAGLSFISDVQVASIRHEYSCGNEIRRMRRELNLQRQFAGKLNEYTDHRLRKCCTDGITQILMQLSCEKRAIRVKEADCQQAFMNCCIYGVELRKNQTLKANSIARSAVSLEEEFFDETSIYVRSVFPHSWLWQTVEVFNAGDHKLRNYIPDSITTWEIQAIGMFANKGFCIAEPKKMKVFKPFFISMKLPYSVKRNEQLDVRAVLYNYLPEELEVFVYMREAEGLCSPAVSRNNARKVLIKANSAASVHFAIAPLVVGNMPINVIAFSNTMMYEDAVLKYLKVVPEGVLVSEESSIPINPKVRSSYEILEAEPSNLVPDTDNYMYIRATGTIMGEAVENSLSAAGIDKLIKVPTGCAEQTAMHMAPTVFVVEYLDQSDQWLSLKAERKDEAIFHIETGYNRILGYKKDDGSYGAWKTHPSSTWLTAFVVKILSMARAQIVVNDKFIQESVAYLIHEQKISGAFEDPHPVITRDIQGGVSGTEKDVSLTAFVAIALHHSLAAFQQNNIGEISRVERSIESAVNFLHSKLPNITQPHTIAITAYALALVKTDADKVLEADRKLKAIAFYEG</sequence>
<dbReference type="Pfam" id="PF01835">
    <property type="entry name" value="MG2"/>
    <property type="match status" value="1"/>
</dbReference>
<dbReference type="InterPro" id="IPR041555">
    <property type="entry name" value="MG3"/>
</dbReference>
<dbReference type="InterPro" id="IPR047565">
    <property type="entry name" value="Alpha-macroglob_thiol-ester_cl"/>
</dbReference>
<dbReference type="InterPro" id="IPR011625">
    <property type="entry name" value="A2M_N_BRD"/>
</dbReference>
<protein>
    <recommendedName>
        <fullName evidence="5">Anaphylatoxin-like domain-containing protein</fullName>
    </recommendedName>
</protein>
<dbReference type="Gene3D" id="1.50.10.20">
    <property type="match status" value="1"/>
</dbReference>
<dbReference type="Gene3D" id="2.60.40.1940">
    <property type="match status" value="1"/>
</dbReference>
<dbReference type="InterPro" id="IPR001599">
    <property type="entry name" value="Macroglobln_a2"/>
</dbReference>
<organism evidence="6 7">
    <name type="scientific">Chiloscyllium punctatum</name>
    <name type="common">Brownbanded bambooshark</name>
    <name type="synonym">Hemiscyllium punctatum</name>
    <dbReference type="NCBI Taxonomy" id="137246"/>
    <lineage>
        <taxon>Eukaryota</taxon>
        <taxon>Metazoa</taxon>
        <taxon>Chordata</taxon>
        <taxon>Craniata</taxon>
        <taxon>Vertebrata</taxon>
        <taxon>Chondrichthyes</taxon>
        <taxon>Elasmobranchii</taxon>
        <taxon>Galeomorphii</taxon>
        <taxon>Galeoidea</taxon>
        <taxon>Orectolobiformes</taxon>
        <taxon>Hemiscylliidae</taxon>
        <taxon>Chiloscyllium</taxon>
    </lineage>
</organism>
<dbReference type="EMBL" id="BEZZ01001496">
    <property type="protein sequence ID" value="GCC19036.1"/>
    <property type="molecule type" value="Genomic_DNA"/>
</dbReference>
<dbReference type="SMART" id="SM01359">
    <property type="entry name" value="A2M_N_2"/>
    <property type="match status" value="1"/>
</dbReference>
<dbReference type="Pfam" id="PF07678">
    <property type="entry name" value="TED_complement"/>
    <property type="match status" value="1"/>
</dbReference>
<feature type="non-terminal residue" evidence="6">
    <location>
        <position position="1195"/>
    </location>
</feature>
<feature type="chain" id="PRO_5019049788" description="Anaphylatoxin-like domain-containing protein" evidence="4">
    <location>
        <begin position="17"/>
        <end position="1195"/>
    </location>
</feature>